<evidence type="ECO:0000256" key="5">
    <source>
        <dbReference type="ARBA" id="ARBA00022692"/>
    </source>
</evidence>
<comment type="caution">
    <text evidence="12">The sequence shown here is derived from an EMBL/GenBank/DDBJ whole genome shotgun (WGS) entry which is preliminary data.</text>
</comment>
<keyword evidence="13" id="KW-1185">Reference proteome</keyword>
<evidence type="ECO:0000313" key="12">
    <source>
        <dbReference type="EMBL" id="NIG21014.1"/>
    </source>
</evidence>
<dbReference type="PANTHER" id="PTHR30451">
    <property type="entry name" value="OUTER MEMBRANE USHER PROTEIN"/>
    <property type="match status" value="1"/>
</dbReference>
<dbReference type="Proteomes" id="UP001515780">
    <property type="component" value="Unassembled WGS sequence"/>
</dbReference>
<protein>
    <submittedName>
        <fullName evidence="12">Fimbria/pilus outer membrane usher protein</fullName>
    </submittedName>
</protein>
<evidence type="ECO:0000259" key="10">
    <source>
        <dbReference type="Pfam" id="PF13953"/>
    </source>
</evidence>
<dbReference type="Gene3D" id="3.10.20.410">
    <property type="match status" value="1"/>
</dbReference>
<dbReference type="Gene3D" id="2.60.40.2610">
    <property type="entry name" value="Outer membrane usher protein FimD, plug domain"/>
    <property type="match status" value="1"/>
</dbReference>
<keyword evidence="6" id="KW-0732">Signal</keyword>
<dbReference type="Gene3D" id="2.60.40.3110">
    <property type="match status" value="1"/>
</dbReference>
<dbReference type="SUPFAM" id="SSF141729">
    <property type="entry name" value="FimD N-terminal domain-like"/>
    <property type="match status" value="1"/>
</dbReference>
<evidence type="ECO:0000256" key="3">
    <source>
        <dbReference type="ARBA" id="ARBA00022448"/>
    </source>
</evidence>
<dbReference type="Pfam" id="PF13953">
    <property type="entry name" value="PapC_C"/>
    <property type="match status" value="1"/>
</dbReference>
<evidence type="ECO:0000256" key="7">
    <source>
        <dbReference type="ARBA" id="ARBA00023136"/>
    </source>
</evidence>
<proteinExistence type="inferred from homology"/>
<evidence type="ECO:0000256" key="9">
    <source>
        <dbReference type="SAM" id="MobiDB-lite"/>
    </source>
</evidence>
<feature type="domain" description="PapC-like C-terminal" evidence="10">
    <location>
        <begin position="725"/>
        <end position="788"/>
    </location>
</feature>
<dbReference type="InterPro" id="IPR037224">
    <property type="entry name" value="PapC_N_sf"/>
</dbReference>
<organism evidence="12 13">
    <name type="scientific">Candidatus Pantoea communis</name>
    <dbReference type="NCBI Taxonomy" id="2608354"/>
    <lineage>
        <taxon>Bacteria</taxon>
        <taxon>Pseudomonadati</taxon>
        <taxon>Pseudomonadota</taxon>
        <taxon>Gammaproteobacteria</taxon>
        <taxon>Enterobacterales</taxon>
        <taxon>Erwiniaceae</taxon>
        <taxon>Pantoea</taxon>
    </lineage>
</organism>
<name>A0ABX0RZ36_9GAMM</name>
<keyword evidence="5" id="KW-0812">Transmembrane</keyword>
<dbReference type="InterPro" id="IPR025885">
    <property type="entry name" value="PapC_N"/>
</dbReference>
<keyword evidence="4" id="KW-1134">Transmembrane beta strand</keyword>
<dbReference type="EMBL" id="VWXC01000017">
    <property type="protein sequence ID" value="NIG21014.1"/>
    <property type="molecule type" value="Genomic_DNA"/>
</dbReference>
<accession>A0ABX0RZ36</accession>
<keyword evidence="3" id="KW-0813">Transport</keyword>
<dbReference type="InterPro" id="IPR043142">
    <property type="entry name" value="PapC-like_C_sf"/>
</dbReference>
<comment type="similarity">
    <text evidence="2">Belongs to the fimbrial export usher family.</text>
</comment>
<gene>
    <name evidence="12" type="ORF">F3J37_20260</name>
</gene>
<dbReference type="InterPro" id="IPR000015">
    <property type="entry name" value="Fimb_usher"/>
</dbReference>
<evidence type="ECO:0000259" key="11">
    <source>
        <dbReference type="Pfam" id="PF13954"/>
    </source>
</evidence>
<dbReference type="InterPro" id="IPR025949">
    <property type="entry name" value="PapC-like_C"/>
</dbReference>
<dbReference type="PANTHER" id="PTHR30451:SF8">
    <property type="entry name" value="FIMBRIAL USHER PROTEIN"/>
    <property type="match status" value="1"/>
</dbReference>
<evidence type="ECO:0000256" key="2">
    <source>
        <dbReference type="ARBA" id="ARBA00008064"/>
    </source>
</evidence>
<evidence type="ECO:0000256" key="6">
    <source>
        <dbReference type="ARBA" id="ARBA00022729"/>
    </source>
</evidence>
<dbReference type="Pfam" id="PF13954">
    <property type="entry name" value="PapC_N"/>
    <property type="match status" value="1"/>
</dbReference>
<evidence type="ECO:0000313" key="13">
    <source>
        <dbReference type="Proteomes" id="UP001515780"/>
    </source>
</evidence>
<evidence type="ECO:0000256" key="8">
    <source>
        <dbReference type="ARBA" id="ARBA00023237"/>
    </source>
</evidence>
<reference evidence="12 13" key="1">
    <citation type="journal article" date="2019" name="bioRxiv">
        <title>Bacteria contribute to plant secondary compound degradation in a generalist herbivore system.</title>
        <authorList>
            <person name="Francoeur C.B."/>
            <person name="Khadempour L."/>
            <person name="Moreira-Soto R.D."/>
            <person name="Gotting K."/>
            <person name="Book A.J."/>
            <person name="Pinto-Tomas A.A."/>
            <person name="Keefover-Ring K."/>
            <person name="Currie C.R."/>
        </authorList>
    </citation>
    <scope>NUCLEOTIDE SEQUENCE [LARGE SCALE GENOMIC DNA]</scope>
    <source>
        <strain evidence="12">Al-1710</strain>
    </source>
</reference>
<sequence length="804" mass="86361">MKPSPKLKPFKISRLAIAVFGVLCSTCSTLEGAEAFTEFDVESLKAKGLPASLATEFAAAPRFMPGNSTVELKVNGEKRGRHAVQFDEKGQPCVNADFIHAAGLKTPPGMKPEESCFDLNSVWPQTEWNLDSSESRIELVVSSEAINPEAETTHWQHGGTAGLLNYEAQYSGSTGAMAGLEFMQLGTEAGFNAGDWIFRSRQTFSRFNGVDNFQHQNAYAQRTFAGLKKVMQAGQISLGNSMFGAGQVWGVQMFPEQALMGDRGGPGLVEGIADSQSVVEVRQSGALLYSTTVPAGPFRLQGFPLLNTRTDLVVTLTGSNGDKRQFIVPASALLLNGGAVAPGLSFGVGKLDQQGSGEAPMMATLSNGWMLSPGTMLNGGVFGSDPWRALGATLDAQLWKQSMLGVQLTGAQDNRHANKGVLASISFSQPVSERVTANINYTRQTIGYRELSDALVREKQSAGDRNRDQIGLGLGWSHDMLGSLSFSWARSSTFNGDAITYLRGSWSKSFGRSYVGLSLEKDSGGRQREGDMRAYLSVSIPLGNDQSTSSYLSTSKHSTRGGVRYDNRASQDRGWSLATDRDFRSQRNSGTASIDMVTPISQLSGSVSTDSDHYTSYYTRASGSLVAHGGGITPSAYKVTDTFAIAKVGKEKGVRLETPGGPAWTDSRGYAVIPSVSGFQKSTIQVDTRTLPKNVDIANGWAETEAARGAVSHLNFEVIRNRRVLATLTDANGKPMTYSTAVFNQEGQFVTVVDEKGRAFITDADNAGKMDVQSSGKTLCSFRLDLPEQAAANELFETANAICR</sequence>
<evidence type="ECO:0000256" key="4">
    <source>
        <dbReference type="ARBA" id="ARBA00022452"/>
    </source>
</evidence>
<keyword evidence="7" id="KW-0472">Membrane</keyword>
<dbReference type="RefSeq" id="WP_166935327.1">
    <property type="nucleotide sequence ID" value="NZ_VWXC01000017.1"/>
</dbReference>
<dbReference type="Pfam" id="PF00577">
    <property type="entry name" value="Usher"/>
    <property type="match status" value="1"/>
</dbReference>
<dbReference type="InterPro" id="IPR042186">
    <property type="entry name" value="FimD_plug_dom"/>
</dbReference>
<evidence type="ECO:0000256" key="1">
    <source>
        <dbReference type="ARBA" id="ARBA00004571"/>
    </source>
</evidence>
<keyword evidence="8" id="KW-0998">Cell outer membrane</keyword>
<feature type="compositionally biased region" description="Low complexity" evidence="9">
    <location>
        <begin position="547"/>
        <end position="556"/>
    </location>
</feature>
<feature type="domain" description="PapC N-terminal" evidence="11">
    <location>
        <begin position="38"/>
        <end position="169"/>
    </location>
</feature>
<comment type="subcellular location">
    <subcellularLocation>
        <location evidence="1">Cell outer membrane</location>
        <topology evidence="1">Multi-pass membrane protein</topology>
    </subcellularLocation>
</comment>
<feature type="region of interest" description="Disordered" evidence="9">
    <location>
        <begin position="546"/>
        <end position="571"/>
    </location>
</feature>
<dbReference type="Gene3D" id="2.60.40.2070">
    <property type="match status" value="1"/>
</dbReference>